<dbReference type="EMBL" id="JASJOT010000001">
    <property type="protein sequence ID" value="MDJ1491505.1"/>
    <property type="molecule type" value="Genomic_DNA"/>
</dbReference>
<keyword evidence="1" id="KW-0732">Signal</keyword>
<evidence type="ECO:0000256" key="1">
    <source>
        <dbReference type="SAM" id="SignalP"/>
    </source>
</evidence>
<keyword evidence="3" id="KW-1185">Reference proteome</keyword>
<evidence type="ECO:0000313" key="3">
    <source>
        <dbReference type="Proteomes" id="UP001228581"/>
    </source>
</evidence>
<feature type="chain" id="PRO_5047217103" description="DUF4468 domain-containing protein" evidence="1">
    <location>
        <begin position="23"/>
        <end position="199"/>
    </location>
</feature>
<dbReference type="Proteomes" id="UP001228581">
    <property type="component" value="Unassembled WGS sequence"/>
</dbReference>
<evidence type="ECO:0008006" key="4">
    <source>
        <dbReference type="Google" id="ProtNLM"/>
    </source>
</evidence>
<proteinExistence type="predicted"/>
<dbReference type="RefSeq" id="WP_313991226.1">
    <property type="nucleotide sequence ID" value="NZ_JASJOT010000001.1"/>
</dbReference>
<comment type="caution">
    <text evidence="2">The sequence shown here is derived from an EMBL/GenBank/DDBJ whole genome shotgun (WGS) entry which is preliminary data.</text>
</comment>
<name>A0ABT7CCS4_9BACT</name>
<protein>
    <recommendedName>
        <fullName evidence="4">DUF4468 domain-containing protein</fullName>
    </recommendedName>
</protein>
<accession>A0ABT7CCS4</accession>
<sequence>MKRIQTFATFLFVALISISSYAQKIKVIEGDLSALKGQKSLTMEFTYNNMKVGKFDKEEDYVDTKRAEYNQKEAGRGDKWAKSWVDDRKNRFEPKFNELFEKHGEIQLSPKGTKYTLIFNTSSTEPGFNVGVWRKNAEINGEVWVVETSNKNNIIAKISLQKALGRTFGGYDFDTGLRIAEAYADAGKAFGKFIKDQLK</sequence>
<evidence type="ECO:0000313" key="2">
    <source>
        <dbReference type="EMBL" id="MDJ1491505.1"/>
    </source>
</evidence>
<gene>
    <name evidence="2" type="ORF">QNI19_01105</name>
</gene>
<reference evidence="2 3" key="1">
    <citation type="submission" date="2023-05" db="EMBL/GenBank/DDBJ databases">
        <authorList>
            <person name="Zhang X."/>
        </authorList>
    </citation>
    <scope>NUCLEOTIDE SEQUENCE [LARGE SCALE GENOMIC DNA]</scope>
    <source>
        <strain evidence="2 3">DM2B3-1</strain>
    </source>
</reference>
<feature type="signal peptide" evidence="1">
    <location>
        <begin position="1"/>
        <end position="22"/>
    </location>
</feature>
<organism evidence="2 3">
    <name type="scientific">Xanthocytophaga flava</name>
    <dbReference type="NCBI Taxonomy" id="3048013"/>
    <lineage>
        <taxon>Bacteria</taxon>
        <taxon>Pseudomonadati</taxon>
        <taxon>Bacteroidota</taxon>
        <taxon>Cytophagia</taxon>
        <taxon>Cytophagales</taxon>
        <taxon>Rhodocytophagaceae</taxon>
        <taxon>Xanthocytophaga</taxon>
    </lineage>
</organism>